<dbReference type="SUPFAM" id="SSF51735">
    <property type="entry name" value="NAD(P)-binding Rossmann-fold domains"/>
    <property type="match status" value="1"/>
</dbReference>
<dbReference type="InterPro" id="IPR036291">
    <property type="entry name" value="NAD(P)-bd_dom_sf"/>
</dbReference>
<dbReference type="CDD" id="cd05271">
    <property type="entry name" value="NDUFA9_like_SDR_a"/>
    <property type="match status" value="1"/>
</dbReference>
<evidence type="ECO:0000313" key="2">
    <source>
        <dbReference type="EMBL" id="MFD1647246.1"/>
    </source>
</evidence>
<comment type="caution">
    <text evidence="2">The sequence shown here is derived from an EMBL/GenBank/DDBJ whole genome shotgun (WGS) entry which is preliminary data.</text>
</comment>
<organism evidence="2 3">
    <name type="scientific">Haloarchaeobius litoreus</name>
    <dbReference type="NCBI Taxonomy" id="755306"/>
    <lineage>
        <taxon>Archaea</taxon>
        <taxon>Methanobacteriati</taxon>
        <taxon>Methanobacteriota</taxon>
        <taxon>Stenosarchaea group</taxon>
        <taxon>Halobacteria</taxon>
        <taxon>Halobacteriales</taxon>
        <taxon>Halorubellaceae</taxon>
        <taxon>Haloarchaeobius</taxon>
    </lineage>
</organism>
<dbReference type="InterPro" id="IPR051207">
    <property type="entry name" value="ComplexI_NDUFA9_subunit"/>
</dbReference>
<sequence>MKVIVAGGTGFIGRRLCTELADRGHDVTALARSPDDADLPNTVETAMGDVSAYESIESHFEGQDVAVNLVALSPLFKPKGNLSHESVHLQGTENVVRACEEHGVGKLVQMSALGADPNAATAYLRTKGQAEEIVRSSSLEWVVFRPSVVFGDGGEFVSFTKKLTTPYITGFPGGGKTPFQPIWIEEFVPMMADAVEDDEHDGHAYEIGGPEVLTLADVAKLAYAAEGKSLTIVPIPLSLAKIGATIAGAAPFFPFGPDQIRSLKEDNRVAENDITAFGVEPDELTTLASYLGVENPAKVTA</sequence>
<gene>
    <name evidence="2" type="ORF">ACFSBL_16275</name>
</gene>
<dbReference type="AlphaFoldDB" id="A0ABD6DMH8"/>
<keyword evidence="3" id="KW-1185">Reference proteome</keyword>
<dbReference type="RefSeq" id="WP_256400694.1">
    <property type="nucleotide sequence ID" value="NZ_JANHJR010000003.1"/>
</dbReference>
<dbReference type="Gene3D" id="3.40.50.720">
    <property type="entry name" value="NAD(P)-binding Rossmann-like Domain"/>
    <property type="match status" value="1"/>
</dbReference>
<proteinExistence type="predicted"/>
<dbReference type="Proteomes" id="UP001597034">
    <property type="component" value="Unassembled WGS sequence"/>
</dbReference>
<dbReference type="EMBL" id="JBHUDO010000003">
    <property type="protein sequence ID" value="MFD1647246.1"/>
    <property type="molecule type" value="Genomic_DNA"/>
</dbReference>
<accession>A0ABD6DMH8</accession>
<dbReference type="InterPro" id="IPR016040">
    <property type="entry name" value="NAD(P)-bd_dom"/>
</dbReference>
<protein>
    <submittedName>
        <fullName evidence="2">Complex I NDUFA9 subunit family protein</fullName>
    </submittedName>
</protein>
<dbReference type="PANTHER" id="PTHR12126:SF11">
    <property type="entry name" value="NADH DEHYDROGENASE [UBIQUINONE] 1 ALPHA SUBCOMPLEX SUBUNIT 9, MITOCHONDRIAL"/>
    <property type="match status" value="1"/>
</dbReference>
<evidence type="ECO:0000259" key="1">
    <source>
        <dbReference type="Pfam" id="PF13460"/>
    </source>
</evidence>
<feature type="domain" description="NAD(P)-binding" evidence="1">
    <location>
        <begin position="7"/>
        <end position="149"/>
    </location>
</feature>
<dbReference type="PANTHER" id="PTHR12126">
    <property type="entry name" value="NADH-UBIQUINONE OXIDOREDUCTASE 39 KDA SUBUNIT-RELATED"/>
    <property type="match status" value="1"/>
</dbReference>
<reference evidence="2 3" key="1">
    <citation type="journal article" date="2019" name="Int. J. Syst. Evol. Microbiol.">
        <title>The Global Catalogue of Microorganisms (GCM) 10K type strain sequencing project: providing services to taxonomists for standard genome sequencing and annotation.</title>
        <authorList>
            <consortium name="The Broad Institute Genomics Platform"/>
            <consortium name="The Broad Institute Genome Sequencing Center for Infectious Disease"/>
            <person name="Wu L."/>
            <person name="Ma J."/>
        </authorList>
    </citation>
    <scope>NUCLEOTIDE SEQUENCE [LARGE SCALE GENOMIC DNA]</scope>
    <source>
        <strain evidence="2 3">CGMCC 1.10390</strain>
    </source>
</reference>
<name>A0ABD6DMH8_9EURY</name>
<dbReference type="FunFam" id="3.40.50.720:FF:000702">
    <property type="entry name" value="NADH dehydrogenase (Ubiquinone)"/>
    <property type="match status" value="1"/>
</dbReference>
<dbReference type="Pfam" id="PF13460">
    <property type="entry name" value="NAD_binding_10"/>
    <property type="match status" value="1"/>
</dbReference>
<evidence type="ECO:0000313" key="3">
    <source>
        <dbReference type="Proteomes" id="UP001597034"/>
    </source>
</evidence>